<dbReference type="CDD" id="cd05402">
    <property type="entry name" value="NT_PAP_TUTase"/>
    <property type="match status" value="1"/>
</dbReference>
<dbReference type="EMBL" id="JWZX01001392">
    <property type="protein sequence ID" value="KOO33900.1"/>
    <property type="molecule type" value="Genomic_DNA"/>
</dbReference>
<dbReference type="Gene3D" id="1.10.1410.10">
    <property type="match status" value="1"/>
</dbReference>
<dbReference type="InterPro" id="IPR045862">
    <property type="entry name" value="Trf4-like"/>
</dbReference>
<comment type="caution">
    <text evidence="3">The sequence shown here is derived from an EMBL/GenBank/DDBJ whole genome shotgun (WGS) entry which is preliminary data.</text>
</comment>
<dbReference type="AlphaFoldDB" id="A0A0M0K500"/>
<dbReference type="OrthoDB" id="273917at2759"/>
<feature type="domain" description="Poly(A) RNA polymerase mitochondrial-like central palm" evidence="2">
    <location>
        <begin position="248"/>
        <end position="335"/>
    </location>
</feature>
<dbReference type="GO" id="GO:0043634">
    <property type="term" value="P:polyadenylation-dependent ncRNA catabolic process"/>
    <property type="evidence" value="ECO:0007669"/>
    <property type="project" value="TreeGrafter"/>
</dbReference>
<accession>A0A0M0K500</accession>
<dbReference type="SUPFAM" id="SSF81301">
    <property type="entry name" value="Nucleotidyltransferase"/>
    <property type="match status" value="1"/>
</dbReference>
<dbReference type="GO" id="GO:0003729">
    <property type="term" value="F:mRNA binding"/>
    <property type="evidence" value="ECO:0007669"/>
    <property type="project" value="TreeGrafter"/>
</dbReference>
<evidence type="ECO:0000259" key="2">
    <source>
        <dbReference type="Pfam" id="PF22600"/>
    </source>
</evidence>
<feature type="region of interest" description="Disordered" evidence="1">
    <location>
        <begin position="480"/>
        <end position="533"/>
    </location>
</feature>
<dbReference type="InterPro" id="IPR043519">
    <property type="entry name" value="NT_sf"/>
</dbReference>
<evidence type="ECO:0000256" key="1">
    <source>
        <dbReference type="SAM" id="MobiDB-lite"/>
    </source>
</evidence>
<dbReference type="Proteomes" id="UP000037460">
    <property type="component" value="Unassembled WGS sequence"/>
</dbReference>
<evidence type="ECO:0000313" key="4">
    <source>
        <dbReference type="Proteomes" id="UP000037460"/>
    </source>
</evidence>
<evidence type="ECO:0000313" key="3">
    <source>
        <dbReference type="EMBL" id="KOO33900.1"/>
    </source>
</evidence>
<dbReference type="GO" id="GO:0031123">
    <property type="term" value="P:RNA 3'-end processing"/>
    <property type="evidence" value="ECO:0007669"/>
    <property type="project" value="TreeGrafter"/>
</dbReference>
<dbReference type="GO" id="GO:0031499">
    <property type="term" value="C:TRAMP complex"/>
    <property type="evidence" value="ECO:0007669"/>
    <property type="project" value="TreeGrafter"/>
</dbReference>
<dbReference type="SUPFAM" id="SSF81631">
    <property type="entry name" value="PAP/OAS1 substrate-binding domain"/>
    <property type="match status" value="1"/>
</dbReference>
<dbReference type="Gene3D" id="3.30.460.10">
    <property type="entry name" value="Beta Polymerase, domain 2"/>
    <property type="match status" value="1"/>
</dbReference>
<dbReference type="GO" id="GO:1990817">
    <property type="term" value="F:poly(A) RNA polymerase activity"/>
    <property type="evidence" value="ECO:0007669"/>
    <property type="project" value="InterPro"/>
</dbReference>
<feature type="compositionally biased region" description="Low complexity" evidence="1">
    <location>
        <begin position="487"/>
        <end position="497"/>
    </location>
</feature>
<dbReference type="InterPro" id="IPR054708">
    <property type="entry name" value="MTPAP-like_central"/>
</dbReference>
<protein>
    <submittedName>
        <fullName evidence="3">Pap-associated domain-containing</fullName>
    </submittedName>
</protein>
<dbReference type="GO" id="GO:0005730">
    <property type="term" value="C:nucleolus"/>
    <property type="evidence" value="ECO:0007669"/>
    <property type="project" value="TreeGrafter"/>
</dbReference>
<dbReference type="Pfam" id="PF22600">
    <property type="entry name" value="MTPAP-like_central"/>
    <property type="match status" value="1"/>
</dbReference>
<sequence>MLIASLIRWAIEAMEAERERRISLQLACDKALVEERQARQRQASAALDAERVRRITVLREVEELTGSARAAQVRRAIAEMEQERERRLYQTAVRQYEMAVGVAKPGTISTPPALQRALWGSCPPSTASPALQRALSPAFHSVVAQDGALDDEARVVMGGSDDDGAPPIPCSIAQDGAFSRQLQWAAFASGVAARLGEEEQAERSRRRRWAAAAAQSEADRSRMLSALSVDVERWAAREHRRLQPLQAHVWRALQGVKAAAQELWAGARVELFGSWASGLHLAFSDVDLLVCGTPPGLSAVAALRSLADRLAERPWIASIKLIETAKVPVIKATMTISGDARALCPDSFVHLDVSVESHDHTGGMTTTYTRDVVCAKLPCLAPLVLVLKQLLSSRRLNNAASGGLSSYALVLMAAALLGAEASTAPSWASAQSWGGVGALLLRFLEYFSGTSPDALHAVVVDSESRLQAKQLSRLKLLAEHHAPPASPSAVPSTSPAVPDDEPSQGRAHHGASHGRGGGASNGRGAHHGATSRGPYEEAVYAAASLLVQEPR</sequence>
<reference evidence="4" key="1">
    <citation type="journal article" date="2015" name="PLoS Genet.">
        <title>Genome Sequence and Transcriptome Analyses of Chrysochromulina tobin: Metabolic Tools for Enhanced Algal Fitness in the Prominent Order Prymnesiales (Haptophyceae).</title>
        <authorList>
            <person name="Hovde B.T."/>
            <person name="Deodato C.R."/>
            <person name="Hunsperger H.M."/>
            <person name="Ryken S.A."/>
            <person name="Yost W."/>
            <person name="Jha R.K."/>
            <person name="Patterson J."/>
            <person name="Monnat R.J. Jr."/>
            <person name="Barlow S.B."/>
            <person name="Starkenburg S.R."/>
            <person name="Cattolico R.A."/>
        </authorList>
    </citation>
    <scope>NUCLEOTIDE SEQUENCE</scope>
    <source>
        <strain evidence="4">CCMP291</strain>
    </source>
</reference>
<organism evidence="3 4">
    <name type="scientific">Chrysochromulina tobinii</name>
    <dbReference type="NCBI Taxonomy" id="1460289"/>
    <lineage>
        <taxon>Eukaryota</taxon>
        <taxon>Haptista</taxon>
        <taxon>Haptophyta</taxon>
        <taxon>Prymnesiophyceae</taxon>
        <taxon>Prymnesiales</taxon>
        <taxon>Chrysochromulinaceae</taxon>
        <taxon>Chrysochromulina</taxon>
    </lineage>
</organism>
<keyword evidence="4" id="KW-1185">Reference proteome</keyword>
<name>A0A0M0K500_9EUKA</name>
<dbReference type="PANTHER" id="PTHR23092">
    <property type="entry name" value="POLY(A) RNA POLYMERASE"/>
    <property type="match status" value="1"/>
</dbReference>
<dbReference type="PANTHER" id="PTHR23092:SF48">
    <property type="entry name" value="NUCLEOTIDYLTRANSFERASE FAMILY PROTEIN"/>
    <property type="match status" value="1"/>
</dbReference>
<gene>
    <name evidence="3" type="ORF">Ctob_008045</name>
</gene>
<proteinExistence type="predicted"/>